<organism evidence="16">
    <name type="scientific">Anthurium amnicola</name>
    <dbReference type="NCBI Taxonomy" id="1678845"/>
    <lineage>
        <taxon>Eukaryota</taxon>
        <taxon>Viridiplantae</taxon>
        <taxon>Streptophyta</taxon>
        <taxon>Embryophyta</taxon>
        <taxon>Tracheophyta</taxon>
        <taxon>Spermatophyta</taxon>
        <taxon>Magnoliopsida</taxon>
        <taxon>Liliopsida</taxon>
        <taxon>Araceae</taxon>
        <taxon>Pothoideae</taxon>
        <taxon>Potheae</taxon>
        <taxon>Anthurium</taxon>
    </lineage>
</organism>
<dbReference type="GO" id="GO:0003690">
    <property type="term" value="F:double-stranded DNA binding"/>
    <property type="evidence" value="ECO:0007669"/>
    <property type="project" value="TreeGrafter"/>
</dbReference>
<dbReference type="Gene3D" id="1.25.40.20">
    <property type="entry name" value="Ankyrin repeat-containing domain"/>
    <property type="match status" value="1"/>
</dbReference>
<evidence type="ECO:0000256" key="1">
    <source>
        <dbReference type="ARBA" id="ARBA00004123"/>
    </source>
</evidence>
<dbReference type="InterPro" id="IPR036770">
    <property type="entry name" value="Ankyrin_rpt-contain_sf"/>
</dbReference>
<dbReference type="AlphaFoldDB" id="A0A1D1ZLF8"/>
<feature type="compositionally biased region" description="Polar residues" evidence="14">
    <location>
        <begin position="151"/>
        <end position="187"/>
    </location>
</feature>
<dbReference type="PANTHER" id="PTHR23335">
    <property type="entry name" value="CALMODULIN-BINDING TRANSCRIPTION ACTIVATOR CAMTA"/>
    <property type="match status" value="1"/>
</dbReference>
<dbReference type="Pfam" id="PF03859">
    <property type="entry name" value="CG-1"/>
    <property type="match status" value="1"/>
</dbReference>
<sequence length="1029" mass="115980">MAATRRYGITPQLDIEQILLEAQHRWLRPAEICEILRNYRKFRIAPEPPNRPPSGSLFLFDRKVLRYFRKDGHNWRKKKDGKTVKEAHERLKVGSIDVLHCYYAHGEENENFQRRSYWLLEEDFMHIVLVHYREVQGNKSSFGRGSDNSEHSQSGCMETPVSSNSFSNHNQLPSQTTGAESPNSAHTSEYEDAESDNYQASSRYHPHVEFQQSENGPMMNVNLLNPYFPVPSSDSQGYYPGSASGTNYYSVAQEDITKVFNETGLGLTFSGPRTQVDLTSWDEVLEHCATKFPGVPFPGSVSSVQSTQALGNTDSEPSTLGEIFRDVYTQQAEENFQITYAEDGSVLPLNMDVQSAPSKGASAKYSSLLKQLSLDITNGEEDGGLKKYDSFSRWMSKELGEVDETHMQSNSAHYWNTVESESVVEDSVIPHNEDMYLLSPSLAQDQLFSIIDFSPNWAYAGLETKVLVTGTFLKDKIDLDQCKWSCMFGEVEVPAEVLVDGILRCRAPPHKAGRVPFYVTCSNRLACSEIREFEYRVSHPQYMEISDSYRGSTNDLFLHIRLEKLLSIDLDDYQKPVSSKSSEKLHLSNKVSSLLGENDDDWSLVLNLTSKKEFSPDHARNQLLEKLLKQKLHAWLLHKIAEDGKGPSVLDKEGQGVLHFAAALGYDWAIAPTIAAGVSIDFRDVRGWTGLHWAASCGRERTVVALFSLGAAPGALTDPTPEFPHGRTPADLASSNGHKGIAGFLAESSLTRHLSLLTLEEPGTSDVTEMPTVEAVEDVARTAMQTYDGNMQAGLTAVRNAAQAAARIHQVFRIQSFHRKKLTEYGDDKFGMSDEQALSLISVKAKANKAGQYDEPVAAAIRIQNKFRGWKGRKEFLIIRQRIVKIQAHVRGHLVRKHYRKVVWSVGIVEKAILRWRRKGRGLKGFRSERLIEGIGMRDQTTEEDDYDFLKEGRKQTEERLEKALARVKSMVQYPEARDQYRRLLTVVEEFQGSKEVLERVLNDSGEREGDMMSDIDDLLGEDALMRIS</sequence>
<evidence type="ECO:0000256" key="10">
    <source>
        <dbReference type="ARBA" id="ARBA00023125"/>
    </source>
</evidence>
<dbReference type="PANTHER" id="PTHR23335:SF29">
    <property type="entry name" value="CALMODULIN-BINDING TRANSCRIPTION ACTIVATOR 1"/>
    <property type="match status" value="1"/>
</dbReference>
<evidence type="ECO:0000256" key="3">
    <source>
        <dbReference type="ARBA" id="ARBA00022553"/>
    </source>
</evidence>
<dbReference type="GO" id="GO:0003712">
    <property type="term" value="F:transcription coregulator activity"/>
    <property type="evidence" value="ECO:0007669"/>
    <property type="project" value="TreeGrafter"/>
</dbReference>
<dbReference type="Pfam" id="PF01833">
    <property type="entry name" value="TIG"/>
    <property type="match status" value="1"/>
</dbReference>
<evidence type="ECO:0000256" key="4">
    <source>
        <dbReference type="ARBA" id="ARBA00022737"/>
    </source>
</evidence>
<dbReference type="InterPro" id="IPR005559">
    <property type="entry name" value="CG-1_dom"/>
</dbReference>
<evidence type="ECO:0000256" key="6">
    <source>
        <dbReference type="ARBA" id="ARBA00022860"/>
    </source>
</evidence>
<accession>A0A1D1ZLF8</accession>
<keyword evidence="8" id="KW-0040">ANK repeat</keyword>
<reference evidence="16" key="1">
    <citation type="submission" date="2015-07" db="EMBL/GenBank/DDBJ databases">
        <title>Transcriptome Assembly of Anthurium amnicola.</title>
        <authorList>
            <person name="Suzuki J."/>
        </authorList>
    </citation>
    <scope>NUCLEOTIDE SEQUENCE</scope>
</reference>
<dbReference type="SMART" id="SM01076">
    <property type="entry name" value="CG-1"/>
    <property type="match status" value="1"/>
</dbReference>
<dbReference type="Gene3D" id="1.20.5.190">
    <property type="match status" value="1"/>
</dbReference>
<keyword evidence="10" id="KW-0238">DNA-binding</keyword>
<evidence type="ECO:0000256" key="12">
    <source>
        <dbReference type="ARBA" id="ARBA00023163"/>
    </source>
</evidence>
<dbReference type="InterPro" id="IPR013783">
    <property type="entry name" value="Ig-like_fold"/>
</dbReference>
<dbReference type="EMBL" id="GDJX01000269">
    <property type="protein sequence ID" value="JAT67667.1"/>
    <property type="molecule type" value="Transcribed_RNA"/>
</dbReference>
<keyword evidence="6" id="KW-0112">Calmodulin-binding</keyword>
<dbReference type="Gene3D" id="2.60.40.10">
    <property type="entry name" value="Immunoglobulins"/>
    <property type="match status" value="1"/>
</dbReference>
<comment type="similarity">
    <text evidence="2">Belongs to the CAMTA family.</text>
</comment>
<dbReference type="SMART" id="SM00015">
    <property type="entry name" value="IQ"/>
    <property type="match status" value="2"/>
</dbReference>
<feature type="domain" description="CG-1" evidence="15">
    <location>
        <begin position="15"/>
        <end position="141"/>
    </location>
</feature>
<dbReference type="PROSITE" id="PS50096">
    <property type="entry name" value="IQ"/>
    <property type="match status" value="2"/>
</dbReference>
<dbReference type="GO" id="GO:0005634">
    <property type="term" value="C:nucleus"/>
    <property type="evidence" value="ECO:0007669"/>
    <property type="project" value="UniProtKB-SubCell"/>
</dbReference>
<keyword evidence="12" id="KW-0804">Transcription</keyword>
<dbReference type="FunFam" id="2.60.40.10:FF:000314">
    <property type="entry name" value="Calmodulin-binding transcription activator 2"/>
    <property type="match status" value="1"/>
</dbReference>
<dbReference type="InterPro" id="IPR014756">
    <property type="entry name" value="Ig_E-set"/>
</dbReference>
<protein>
    <submittedName>
        <fullName evidence="16">Calmodulin-binding transcription activator 3</fullName>
    </submittedName>
</protein>
<evidence type="ECO:0000256" key="13">
    <source>
        <dbReference type="ARBA" id="ARBA00023242"/>
    </source>
</evidence>
<keyword evidence="7" id="KW-0805">Transcription regulation</keyword>
<gene>
    <name evidence="16" type="primary">CMTA3_1</name>
    <name evidence="16" type="ORF">g.74671</name>
</gene>
<dbReference type="SMART" id="SM00248">
    <property type="entry name" value="ANK"/>
    <property type="match status" value="2"/>
</dbReference>
<evidence type="ECO:0000259" key="15">
    <source>
        <dbReference type="PROSITE" id="PS51437"/>
    </source>
</evidence>
<keyword evidence="9" id="KW-0175">Coiled coil</keyword>
<evidence type="ECO:0000256" key="2">
    <source>
        <dbReference type="ARBA" id="ARBA00008267"/>
    </source>
</evidence>
<dbReference type="InterPro" id="IPR002110">
    <property type="entry name" value="Ankyrin_rpt"/>
</dbReference>
<evidence type="ECO:0000256" key="8">
    <source>
        <dbReference type="ARBA" id="ARBA00023043"/>
    </source>
</evidence>
<dbReference type="FunFam" id="1.20.5.190:FF:000003">
    <property type="entry name" value="Calmodulin-binding transcription activator 2"/>
    <property type="match status" value="1"/>
</dbReference>
<dbReference type="Pfam" id="PF12796">
    <property type="entry name" value="Ank_2"/>
    <property type="match status" value="1"/>
</dbReference>
<dbReference type="PROSITE" id="PS51437">
    <property type="entry name" value="CG_1"/>
    <property type="match status" value="1"/>
</dbReference>
<evidence type="ECO:0000256" key="5">
    <source>
        <dbReference type="ARBA" id="ARBA00022837"/>
    </source>
</evidence>
<evidence type="ECO:0000256" key="14">
    <source>
        <dbReference type="SAM" id="MobiDB-lite"/>
    </source>
</evidence>
<keyword evidence="5" id="KW-0106">Calcium</keyword>
<keyword evidence="11" id="KW-0010">Activator</keyword>
<dbReference type="GO" id="GO:0009409">
    <property type="term" value="P:response to cold"/>
    <property type="evidence" value="ECO:0007669"/>
    <property type="project" value="UniProtKB-ARBA"/>
</dbReference>
<dbReference type="SUPFAM" id="SSF48403">
    <property type="entry name" value="Ankyrin repeat"/>
    <property type="match status" value="1"/>
</dbReference>
<dbReference type="SUPFAM" id="SSF52540">
    <property type="entry name" value="P-loop containing nucleoside triphosphate hydrolases"/>
    <property type="match status" value="1"/>
</dbReference>
<dbReference type="Pfam" id="PF00612">
    <property type="entry name" value="IQ"/>
    <property type="match status" value="2"/>
</dbReference>
<dbReference type="GO" id="GO:0006357">
    <property type="term" value="P:regulation of transcription by RNA polymerase II"/>
    <property type="evidence" value="ECO:0007669"/>
    <property type="project" value="TreeGrafter"/>
</dbReference>
<evidence type="ECO:0000256" key="9">
    <source>
        <dbReference type="ARBA" id="ARBA00023054"/>
    </source>
</evidence>
<keyword evidence="13" id="KW-0539">Nucleus</keyword>
<keyword evidence="3" id="KW-0597">Phosphoprotein</keyword>
<name>A0A1D1ZLF8_9ARAE</name>
<evidence type="ECO:0000313" key="16">
    <source>
        <dbReference type="EMBL" id="JAT67667.1"/>
    </source>
</evidence>
<dbReference type="GO" id="GO:0005516">
    <property type="term" value="F:calmodulin binding"/>
    <property type="evidence" value="ECO:0007669"/>
    <property type="project" value="UniProtKB-KW"/>
</dbReference>
<dbReference type="SUPFAM" id="SSF81296">
    <property type="entry name" value="E set domains"/>
    <property type="match status" value="1"/>
</dbReference>
<evidence type="ECO:0000256" key="7">
    <source>
        <dbReference type="ARBA" id="ARBA00023015"/>
    </source>
</evidence>
<evidence type="ECO:0000256" key="11">
    <source>
        <dbReference type="ARBA" id="ARBA00023159"/>
    </source>
</evidence>
<dbReference type="InterPro" id="IPR027417">
    <property type="entry name" value="P-loop_NTPase"/>
</dbReference>
<comment type="subcellular location">
    <subcellularLocation>
        <location evidence="1">Nucleus</location>
    </subcellularLocation>
</comment>
<dbReference type="InterPro" id="IPR002909">
    <property type="entry name" value="IPT_dom"/>
</dbReference>
<feature type="region of interest" description="Disordered" evidence="14">
    <location>
        <begin position="141"/>
        <end position="198"/>
    </location>
</feature>
<keyword evidence="4" id="KW-0677">Repeat</keyword>
<proteinExistence type="inferred from homology"/>
<dbReference type="InterPro" id="IPR000048">
    <property type="entry name" value="IQ_motif_EF-hand-BS"/>
</dbReference>